<dbReference type="GO" id="GO:0008270">
    <property type="term" value="F:zinc ion binding"/>
    <property type="evidence" value="ECO:0007669"/>
    <property type="project" value="UniProtKB-UniRule"/>
</dbReference>
<dbReference type="FunFam" id="3.30.930.10:FF:000004">
    <property type="entry name" value="Alanine--tRNA ligase"/>
    <property type="match status" value="1"/>
</dbReference>
<dbReference type="NCBIfam" id="TIGR00344">
    <property type="entry name" value="alaS"/>
    <property type="match status" value="1"/>
</dbReference>
<evidence type="ECO:0000256" key="2">
    <source>
        <dbReference type="ARBA" id="ARBA00022555"/>
    </source>
</evidence>
<dbReference type="InterPro" id="IPR002318">
    <property type="entry name" value="Ala-tRNA-lgiase_IIc"/>
</dbReference>
<comment type="function">
    <text evidence="11 13">Catalyzes the attachment of alanine to tRNA(Ala) in a two-step reaction: alanine is first activated by ATP to form Ala-AMP and then transferred to the acceptor end of tRNA(Ala). Also edits incorrectly charged Ser-tRNA(Ala) and Gly-tRNA(Ala) via its editing domain.</text>
</comment>
<evidence type="ECO:0000256" key="9">
    <source>
        <dbReference type="ARBA" id="ARBA00022917"/>
    </source>
</evidence>
<dbReference type="SMART" id="SM00863">
    <property type="entry name" value="tRNA_SAD"/>
    <property type="match status" value="1"/>
</dbReference>
<organism evidence="16 17">
    <name type="scientific">Paeniglutamicibacter cryotolerans</name>
    <dbReference type="NCBI Taxonomy" id="670079"/>
    <lineage>
        <taxon>Bacteria</taxon>
        <taxon>Bacillati</taxon>
        <taxon>Actinomycetota</taxon>
        <taxon>Actinomycetes</taxon>
        <taxon>Micrococcales</taxon>
        <taxon>Micrococcaceae</taxon>
        <taxon>Paeniglutamicibacter</taxon>
    </lineage>
</organism>
<evidence type="ECO:0000256" key="1">
    <source>
        <dbReference type="ARBA" id="ARBA00008226"/>
    </source>
</evidence>
<dbReference type="InterPro" id="IPR003156">
    <property type="entry name" value="DHHA1_dom"/>
</dbReference>
<keyword evidence="17" id="KW-1185">Reference proteome</keyword>
<dbReference type="RefSeq" id="WP_183512684.1">
    <property type="nucleotide sequence ID" value="NZ_BAABGK010000040.1"/>
</dbReference>
<dbReference type="EMBL" id="JACHVS010000002">
    <property type="protein sequence ID" value="MBB2997133.1"/>
    <property type="molecule type" value="Genomic_DNA"/>
</dbReference>
<dbReference type="PANTHER" id="PTHR11777:SF9">
    <property type="entry name" value="ALANINE--TRNA LIGASE, CYTOPLASMIC"/>
    <property type="match status" value="1"/>
</dbReference>
<evidence type="ECO:0000256" key="4">
    <source>
        <dbReference type="ARBA" id="ARBA00022723"/>
    </source>
</evidence>
<comment type="subcellular location">
    <subcellularLocation>
        <location evidence="13">Cytoplasm</location>
    </subcellularLocation>
</comment>
<evidence type="ECO:0000256" key="8">
    <source>
        <dbReference type="ARBA" id="ARBA00022884"/>
    </source>
</evidence>
<dbReference type="EC" id="6.1.1.7" evidence="13"/>
<dbReference type="SUPFAM" id="SSF55186">
    <property type="entry name" value="ThrRS/AlaRS common domain"/>
    <property type="match status" value="1"/>
</dbReference>
<comment type="domain">
    <text evidence="13">Consists of three domains; the N-terminal catalytic domain, the editing domain and the C-terminal C-Ala domain. The editing domain removes incorrectly charged amino acids, while the C-Ala domain, along with tRNA(Ala), serves as a bridge to cooperatively bring together the editing and aminoacylation centers thus stimulating deacylation of misacylated tRNAs.</text>
</comment>
<comment type="caution">
    <text evidence="16">The sequence shown here is derived from an EMBL/GenBank/DDBJ whole genome shotgun (WGS) entry which is preliminary data.</text>
</comment>
<evidence type="ECO:0000256" key="11">
    <source>
        <dbReference type="ARBA" id="ARBA00024779"/>
    </source>
</evidence>
<dbReference type="GO" id="GO:0004813">
    <property type="term" value="F:alanine-tRNA ligase activity"/>
    <property type="evidence" value="ECO:0007669"/>
    <property type="project" value="UniProtKB-UniRule"/>
</dbReference>
<dbReference type="GO" id="GO:0006419">
    <property type="term" value="P:alanyl-tRNA aminoacylation"/>
    <property type="evidence" value="ECO:0007669"/>
    <property type="project" value="UniProtKB-UniRule"/>
</dbReference>
<dbReference type="GO" id="GO:0005829">
    <property type="term" value="C:cytosol"/>
    <property type="evidence" value="ECO:0007669"/>
    <property type="project" value="TreeGrafter"/>
</dbReference>
<keyword evidence="2 13" id="KW-0820">tRNA-binding</keyword>
<dbReference type="InterPro" id="IPR012947">
    <property type="entry name" value="tRNA_SAD"/>
</dbReference>
<evidence type="ECO:0000313" key="16">
    <source>
        <dbReference type="EMBL" id="MBB2997133.1"/>
    </source>
</evidence>
<dbReference type="Pfam" id="PF02272">
    <property type="entry name" value="DHHA1"/>
    <property type="match status" value="1"/>
</dbReference>
<evidence type="ECO:0000256" key="7">
    <source>
        <dbReference type="ARBA" id="ARBA00022840"/>
    </source>
</evidence>
<dbReference type="HAMAP" id="MF_00036_B">
    <property type="entry name" value="Ala_tRNA_synth_B"/>
    <property type="match status" value="1"/>
</dbReference>
<evidence type="ECO:0000259" key="15">
    <source>
        <dbReference type="PROSITE" id="PS50860"/>
    </source>
</evidence>
<dbReference type="InterPro" id="IPR018162">
    <property type="entry name" value="Ala-tRNA-ligase_IIc_anticod-bd"/>
</dbReference>
<keyword evidence="6 13" id="KW-0862">Zinc</keyword>
<dbReference type="Pfam" id="PF07973">
    <property type="entry name" value="tRNA_SAD"/>
    <property type="match status" value="1"/>
</dbReference>
<keyword evidence="8 13" id="KW-0694">RNA-binding</keyword>
<reference evidence="16 17" key="1">
    <citation type="submission" date="2020-08" db="EMBL/GenBank/DDBJ databases">
        <title>Sequencing the genomes of 1000 actinobacteria strains.</title>
        <authorList>
            <person name="Klenk H.-P."/>
        </authorList>
    </citation>
    <scope>NUCLEOTIDE SEQUENCE [LARGE SCALE GENOMIC DNA]</scope>
    <source>
        <strain evidence="16 17">DSM 22826</strain>
    </source>
</reference>
<dbReference type="Pfam" id="PF01411">
    <property type="entry name" value="tRNA-synt_2c"/>
    <property type="match status" value="1"/>
</dbReference>
<feature type="binding site" evidence="13">
    <location>
        <position position="581"/>
    </location>
    <ligand>
        <name>Zn(2+)</name>
        <dbReference type="ChEBI" id="CHEBI:29105"/>
    </ligand>
</feature>
<evidence type="ECO:0000313" key="17">
    <source>
        <dbReference type="Proteomes" id="UP000523000"/>
    </source>
</evidence>
<comment type="cofactor">
    <cofactor evidence="13">
        <name>Zn(2+)</name>
        <dbReference type="ChEBI" id="CHEBI:29105"/>
    </cofactor>
    <text evidence="13">Binds 1 zinc ion per subunit.</text>
</comment>
<feature type="binding site" evidence="13">
    <location>
        <position position="680"/>
    </location>
    <ligand>
        <name>Zn(2+)</name>
        <dbReference type="ChEBI" id="CHEBI:29105"/>
    </ligand>
</feature>
<dbReference type="PANTHER" id="PTHR11777">
    <property type="entry name" value="ALANYL-TRNA SYNTHETASE"/>
    <property type="match status" value="1"/>
</dbReference>
<dbReference type="Gene3D" id="6.10.250.550">
    <property type="match status" value="1"/>
</dbReference>
<evidence type="ECO:0000256" key="13">
    <source>
        <dbReference type="HAMAP-Rule" id="MF_00036"/>
    </source>
</evidence>
<dbReference type="InterPro" id="IPR009000">
    <property type="entry name" value="Transl_B-barrel_sf"/>
</dbReference>
<dbReference type="InterPro" id="IPR050058">
    <property type="entry name" value="Ala-tRNA_ligase"/>
</dbReference>
<dbReference type="Proteomes" id="UP000523000">
    <property type="component" value="Unassembled WGS sequence"/>
</dbReference>
<keyword evidence="9 13" id="KW-0648">Protein biosynthesis</keyword>
<evidence type="ECO:0000256" key="14">
    <source>
        <dbReference type="SAM" id="Coils"/>
    </source>
</evidence>
<feature type="binding site" evidence="13">
    <location>
        <position position="577"/>
    </location>
    <ligand>
        <name>Zn(2+)</name>
        <dbReference type="ChEBI" id="CHEBI:29105"/>
    </ligand>
</feature>
<feature type="binding site" evidence="13">
    <location>
        <position position="684"/>
    </location>
    <ligand>
        <name>Zn(2+)</name>
        <dbReference type="ChEBI" id="CHEBI:29105"/>
    </ligand>
</feature>
<dbReference type="Gene3D" id="3.10.310.40">
    <property type="match status" value="1"/>
</dbReference>
<dbReference type="FunFam" id="3.30.54.20:FF:000001">
    <property type="entry name" value="Alanine--tRNA ligase"/>
    <property type="match status" value="1"/>
</dbReference>
<dbReference type="CDD" id="cd00673">
    <property type="entry name" value="AlaRS_core"/>
    <property type="match status" value="1"/>
</dbReference>
<dbReference type="FunFam" id="3.10.310.40:FF:000001">
    <property type="entry name" value="Alanine--tRNA ligase"/>
    <property type="match status" value="1"/>
</dbReference>
<dbReference type="PRINTS" id="PR00980">
    <property type="entry name" value="TRNASYNTHALA"/>
</dbReference>
<dbReference type="SUPFAM" id="SSF101353">
    <property type="entry name" value="Putative anticodon-binding domain of alanyl-tRNA synthetase (AlaRS)"/>
    <property type="match status" value="1"/>
</dbReference>
<dbReference type="SUPFAM" id="SSF50447">
    <property type="entry name" value="Translation proteins"/>
    <property type="match status" value="1"/>
</dbReference>
<dbReference type="GO" id="GO:0005524">
    <property type="term" value="F:ATP binding"/>
    <property type="evidence" value="ECO:0007669"/>
    <property type="project" value="UniProtKB-UniRule"/>
</dbReference>
<keyword evidence="13" id="KW-0963">Cytoplasm</keyword>
<evidence type="ECO:0000256" key="3">
    <source>
        <dbReference type="ARBA" id="ARBA00022598"/>
    </source>
</evidence>
<dbReference type="InterPro" id="IPR023033">
    <property type="entry name" value="Ala_tRNA_ligase_euk/bac"/>
</dbReference>
<comment type="catalytic activity">
    <reaction evidence="12 13">
        <text>tRNA(Ala) + L-alanine + ATP = L-alanyl-tRNA(Ala) + AMP + diphosphate</text>
        <dbReference type="Rhea" id="RHEA:12540"/>
        <dbReference type="Rhea" id="RHEA-COMP:9657"/>
        <dbReference type="Rhea" id="RHEA-COMP:9923"/>
        <dbReference type="ChEBI" id="CHEBI:30616"/>
        <dbReference type="ChEBI" id="CHEBI:33019"/>
        <dbReference type="ChEBI" id="CHEBI:57972"/>
        <dbReference type="ChEBI" id="CHEBI:78442"/>
        <dbReference type="ChEBI" id="CHEBI:78497"/>
        <dbReference type="ChEBI" id="CHEBI:456215"/>
        <dbReference type="EC" id="6.1.1.7"/>
    </reaction>
</comment>
<keyword evidence="14" id="KW-0175">Coiled coil</keyword>
<dbReference type="InterPro" id="IPR018163">
    <property type="entry name" value="Thr/Ala-tRNA-synth_IIc_edit"/>
</dbReference>
<keyword evidence="4 13" id="KW-0479">Metal-binding</keyword>
<dbReference type="SUPFAM" id="SSF55681">
    <property type="entry name" value="Class II aaRS and biotin synthetases"/>
    <property type="match status" value="1"/>
</dbReference>
<sequence length="893" mass="95674">MKSQEIASRWVEYFEAKGHTAVPSASLVSSDPSLLFTVAGMVPFIPYFTALEKAPYARATSVQKCIRTGDIDEVGKTVRHGTFFQMCGNFSFGDYFKEGAISYAWELLTTPVADGGFGLPAEKLWITVYHEDTEALEIWRDKVGIPADRIQKMGKADNYWSTGQPGPAGPCSEIFYDRGPEYGIEGGPAADDTRYIEIWNLVFMQYQRGEGTGKDNFEILGELPKKNIDTGLGLERLAMILQGVENMYETDQVRPVLDKAAEISGKTYTSTEDPADPNHTNDVRMRVVADHIRSSLMLISDGVSPSNEGRGYVLRRLIRRAVRAMRLLGVETAVLPDLLPASRDAMKGVYPVVESDFARISRIAYAEERAFLRTIASGTARLDEAVTASKSAGTPLSGEEAFALHDTYGFPIDLTLEMAGEAGLAVDEKKFRTLMTEQRERAQKDAKSKKAGHADLSVFSGLHSTGDVVFTGYDELSTESSVRGIVSNGVLVPFAEQGQEIELVLDATPFYAEAGGQAADVGLITGDGFVVEVLDVQSPIKGLSVHKAIVREGELPADASVLAEVDRVRRASGEQAHSATHLVHAALHEILGPEALQSGSFNKAGYLRFDFSWTEALSAAARAEVEEAVNIAIRNNFTVDTTVMPLAEAKTLGAMSLFGEKYGNTVRVVEIDGSWSRELCGGTHVSSTAQIGQLTLLGEASVGSGNRRVEALVGMEAFRHGAAERALVNELSSMFRVPSNLLTERISDTVARLKAAEKEIERMRREQLAAEAATLTAKAVEISGIRVLAHEAGTLGSADDLRALAMDLRSRLGSDPVAVALAGVVNDRPLVLVATNEAARAAGVKAGALVRTAAGILGGGGGGKDDLAQGGGTDAAKIPDALAGIIRTISELS</sequence>
<keyword evidence="3 13" id="KW-0436">Ligase</keyword>
<dbReference type="FunFam" id="3.30.980.10:FF:000004">
    <property type="entry name" value="Alanine--tRNA ligase, cytoplasmic"/>
    <property type="match status" value="1"/>
</dbReference>
<accession>A0A839QNF7</accession>
<feature type="domain" description="Alanyl-transfer RNA synthetases family profile" evidence="15">
    <location>
        <begin position="1"/>
        <end position="723"/>
    </location>
</feature>
<gene>
    <name evidence="13" type="primary">alaS</name>
    <name evidence="16" type="ORF">E9229_003380</name>
</gene>
<evidence type="ECO:0000256" key="5">
    <source>
        <dbReference type="ARBA" id="ARBA00022741"/>
    </source>
</evidence>
<dbReference type="InterPro" id="IPR018164">
    <property type="entry name" value="Ala-tRNA-synth_IIc_N"/>
</dbReference>
<dbReference type="Gene3D" id="3.30.980.10">
    <property type="entry name" value="Threonyl-trna Synthetase, Chain A, domain 2"/>
    <property type="match status" value="1"/>
</dbReference>
<dbReference type="InterPro" id="IPR018165">
    <property type="entry name" value="Ala-tRNA-synth_IIc_core"/>
</dbReference>
<evidence type="ECO:0000256" key="12">
    <source>
        <dbReference type="ARBA" id="ARBA00048300"/>
    </source>
</evidence>
<dbReference type="Gene3D" id="3.30.54.20">
    <property type="match status" value="1"/>
</dbReference>
<protein>
    <recommendedName>
        <fullName evidence="13">Alanine--tRNA ligase</fullName>
        <ecNumber evidence="13">6.1.1.7</ecNumber>
    </recommendedName>
    <alternativeName>
        <fullName evidence="13">Alanyl-tRNA synthetase</fullName>
        <shortName evidence="13">AlaRS</shortName>
    </alternativeName>
</protein>
<evidence type="ECO:0000256" key="6">
    <source>
        <dbReference type="ARBA" id="ARBA00022833"/>
    </source>
</evidence>
<keyword evidence="7 13" id="KW-0067">ATP-binding</keyword>
<evidence type="ECO:0000256" key="10">
    <source>
        <dbReference type="ARBA" id="ARBA00023146"/>
    </source>
</evidence>
<dbReference type="GO" id="GO:0002161">
    <property type="term" value="F:aminoacyl-tRNA deacylase activity"/>
    <property type="evidence" value="ECO:0007669"/>
    <property type="project" value="TreeGrafter"/>
</dbReference>
<keyword evidence="10 13" id="KW-0030">Aminoacyl-tRNA synthetase</keyword>
<dbReference type="PROSITE" id="PS50860">
    <property type="entry name" value="AA_TRNA_LIGASE_II_ALA"/>
    <property type="match status" value="1"/>
</dbReference>
<dbReference type="AlphaFoldDB" id="A0A839QNF7"/>
<feature type="coiled-coil region" evidence="14">
    <location>
        <begin position="746"/>
        <end position="773"/>
    </location>
</feature>
<dbReference type="Gene3D" id="3.30.930.10">
    <property type="entry name" value="Bira Bifunctional Protein, Domain 2"/>
    <property type="match status" value="1"/>
</dbReference>
<dbReference type="InterPro" id="IPR045864">
    <property type="entry name" value="aa-tRNA-synth_II/BPL/LPL"/>
</dbReference>
<keyword evidence="5 13" id="KW-0547">Nucleotide-binding</keyword>
<dbReference type="GO" id="GO:0000049">
    <property type="term" value="F:tRNA binding"/>
    <property type="evidence" value="ECO:0007669"/>
    <property type="project" value="UniProtKB-KW"/>
</dbReference>
<name>A0A839QNF7_9MICC</name>
<proteinExistence type="inferred from homology"/>
<comment type="similarity">
    <text evidence="1 13">Belongs to the class-II aminoacyl-tRNA synthetase family.</text>
</comment>
<dbReference type="Gene3D" id="2.40.30.130">
    <property type="match status" value="1"/>
</dbReference>